<proteinExistence type="predicted"/>
<dbReference type="GO" id="GO:0009507">
    <property type="term" value="C:chloroplast"/>
    <property type="evidence" value="ECO:0007669"/>
    <property type="project" value="TreeGrafter"/>
</dbReference>
<protein>
    <recommendedName>
        <fullName evidence="3">PsbP C-terminal domain-containing protein</fullName>
    </recommendedName>
</protein>
<organism evidence="1 2">
    <name type="scientific">Phaseolus vulgaris</name>
    <name type="common">Kidney bean</name>
    <name type="synonym">French bean</name>
    <dbReference type="NCBI Taxonomy" id="3885"/>
    <lineage>
        <taxon>Eukaryota</taxon>
        <taxon>Viridiplantae</taxon>
        <taxon>Streptophyta</taxon>
        <taxon>Embryophyta</taxon>
        <taxon>Tracheophyta</taxon>
        <taxon>Spermatophyta</taxon>
        <taxon>Magnoliopsida</taxon>
        <taxon>eudicotyledons</taxon>
        <taxon>Gunneridae</taxon>
        <taxon>Pentapetalae</taxon>
        <taxon>rosids</taxon>
        <taxon>fabids</taxon>
        <taxon>Fabales</taxon>
        <taxon>Fabaceae</taxon>
        <taxon>Papilionoideae</taxon>
        <taxon>50 kb inversion clade</taxon>
        <taxon>NPAAA clade</taxon>
        <taxon>indigoferoid/millettioid clade</taxon>
        <taxon>Phaseoleae</taxon>
        <taxon>Phaseolus</taxon>
    </lineage>
</organism>
<dbReference type="Gene3D" id="3.40.1000.10">
    <property type="entry name" value="Mog1/PsbP, alpha/beta/alpha sandwich"/>
    <property type="match status" value="1"/>
</dbReference>
<dbReference type="PANTHER" id="PTHR37764">
    <property type="entry name" value="KETOSE/ALDOSE ISOMERASE, PUTATIVE (MOG1/PSBP/DUF1795-LIKE PHOTOSYSTEM II REACTION CENTER PSBP FAMILY PROTEIN)-RELATED"/>
    <property type="match status" value="1"/>
</dbReference>
<dbReference type="eggNOG" id="KOG4599">
    <property type="taxonomic scope" value="Eukaryota"/>
</dbReference>
<dbReference type="InterPro" id="IPR016123">
    <property type="entry name" value="Mog1/PsbP_a/b/a-sand"/>
</dbReference>
<sequence>MGLEQKRELDLGWGNGAKRILEGEATFYNDSCAPELGKFQNQFILAETNDNCLHALSFMAILLSNLCITNNTKPFFSFTSKPIICEAKNLTSKRNLILQTSLVSIGIGLTPLVSVAQSSPQALPSKSLLSGIENTASWFQFYGDGFSIRVPPEFKDIMEPEDFNAGESLYGDKAKAKTFSARFSSSDGSEILSVVTRPTNQLKITFLQAQNISDLGSLKEAAKIFVPGGSKLYSARSIKIKEDESFTTYYFYEFGKDDQHVAMMTGVSSGTAFIAGATSPQSKWDSDGVKLRSAAISLKLL</sequence>
<dbReference type="EMBL" id="CM002294">
    <property type="protein sequence ID" value="ESW16753.1"/>
    <property type="molecule type" value="Genomic_DNA"/>
</dbReference>
<reference evidence="2" key="1">
    <citation type="journal article" date="2014" name="Nat. Genet.">
        <title>A reference genome for common bean and genome-wide analysis of dual domestications.</title>
        <authorList>
            <person name="Schmutz J."/>
            <person name="McClean P.E."/>
            <person name="Mamidi S."/>
            <person name="Wu G.A."/>
            <person name="Cannon S.B."/>
            <person name="Grimwood J."/>
            <person name="Jenkins J."/>
            <person name="Shu S."/>
            <person name="Song Q."/>
            <person name="Chavarro C."/>
            <person name="Torres-Torres M."/>
            <person name="Geffroy V."/>
            <person name="Moghaddam S.M."/>
            <person name="Gao D."/>
            <person name="Abernathy B."/>
            <person name="Barry K."/>
            <person name="Blair M."/>
            <person name="Brick M.A."/>
            <person name="Chovatia M."/>
            <person name="Gepts P."/>
            <person name="Goodstein D.M."/>
            <person name="Gonzales M."/>
            <person name="Hellsten U."/>
            <person name="Hyten D.L."/>
            <person name="Jia G."/>
            <person name="Kelly J.D."/>
            <person name="Kudrna D."/>
            <person name="Lee R."/>
            <person name="Richard M.M."/>
            <person name="Miklas P.N."/>
            <person name="Osorno J.M."/>
            <person name="Rodrigues J."/>
            <person name="Thareau V."/>
            <person name="Urrea C.A."/>
            <person name="Wang M."/>
            <person name="Yu Y."/>
            <person name="Zhang M."/>
            <person name="Wing R.A."/>
            <person name="Cregan P.B."/>
            <person name="Rokhsar D.S."/>
            <person name="Jackson S.A."/>
        </authorList>
    </citation>
    <scope>NUCLEOTIDE SEQUENCE [LARGE SCALE GENOMIC DNA]</scope>
    <source>
        <strain evidence="2">cv. G19833</strain>
    </source>
</reference>
<evidence type="ECO:0008006" key="3">
    <source>
        <dbReference type="Google" id="ProtNLM"/>
    </source>
</evidence>
<dbReference type="PANTHER" id="PTHR37764:SF1">
    <property type="entry name" value="KETOSE_ALDOSE ISOMERASE, PUTATIVE (MOG1_PSBP_DUF1795-LIKE PHOTOSYSTEM II REACTION CENTER PSBP FAMILY PROTEIN)-RELATED"/>
    <property type="match status" value="1"/>
</dbReference>
<dbReference type="SUPFAM" id="SSF55724">
    <property type="entry name" value="Mog1p/PsbP-like"/>
    <property type="match status" value="1"/>
</dbReference>
<dbReference type="STRING" id="3885.V7BIG5"/>
<dbReference type="Gramene" id="ESW16753">
    <property type="protein sequence ID" value="ESW16753"/>
    <property type="gene ID" value="PHAVU_007G182300g"/>
</dbReference>
<dbReference type="AlphaFoldDB" id="V7BIG5"/>
<accession>V7BIG5</accession>
<keyword evidence="2" id="KW-1185">Reference proteome</keyword>
<evidence type="ECO:0000313" key="2">
    <source>
        <dbReference type="Proteomes" id="UP000000226"/>
    </source>
</evidence>
<dbReference type="Proteomes" id="UP000000226">
    <property type="component" value="Chromosome 7"/>
</dbReference>
<gene>
    <name evidence="1" type="ORF">PHAVU_007G182300g</name>
</gene>
<dbReference type="OrthoDB" id="1621991at2759"/>
<name>V7BIG5_PHAVU</name>
<evidence type="ECO:0000313" key="1">
    <source>
        <dbReference type="EMBL" id="ESW16753.1"/>
    </source>
</evidence>